<dbReference type="InterPro" id="IPR039369">
    <property type="entry name" value="LacA-like"/>
</dbReference>
<dbReference type="AlphaFoldDB" id="A0A9D1NWF1"/>
<keyword evidence="2 5" id="KW-0808">Transferase</keyword>
<reference evidence="7" key="2">
    <citation type="journal article" date="2021" name="PeerJ">
        <title>Extensive microbial diversity within the chicken gut microbiome revealed by metagenomics and culture.</title>
        <authorList>
            <person name="Gilroy R."/>
            <person name="Ravi A."/>
            <person name="Getino M."/>
            <person name="Pursley I."/>
            <person name="Horton D.L."/>
            <person name="Alikhan N.F."/>
            <person name="Baker D."/>
            <person name="Gharbi K."/>
            <person name="Hall N."/>
            <person name="Watson M."/>
            <person name="Adriaenssens E.M."/>
            <person name="Foster-Nyarko E."/>
            <person name="Jarju S."/>
            <person name="Secka A."/>
            <person name="Antonio M."/>
            <person name="Oren A."/>
            <person name="Chaudhuri R.R."/>
            <person name="La Ragione R."/>
            <person name="Hildebrand F."/>
            <person name="Pallen M.J."/>
        </authorList>
    </citation>
    <scope>NUCLEOTIDE SEQUENCE</scope>
    <source>
        <strain evidence="7">ChiBcec2-4451</strain>
    </source>
</reference>
<keyword evidence="3" id="KW-0677">Repeat</keyword>
<name>A0A9D1NWF1_9FIRM</name>
<evidence type="ECO:0000313" key="8">
    <source>
        <dbReference type="Proteomes" id="UP000886723"/>
    </source>
</evidence>
<dbReference type="InterPro" id="IPR011004">
    <property type="entry name" value="Trimer_LpxA-like_sf"/>
</dbReference>
<dbReference type="InterPro" id="IPR001451">
    <property type="entry name" value="Hexapep"/>
</dbReference>
<sequence>MTEREKMLAGILYDTSDPELVSLRNIAWDSSEAFNRTLESQTEERRRILGGLLGSLGEGTEIYPTVKFDYGCNTYIGKYCYVNFNAIFLDCAEIRLGDNVFVGPNTSFLTPIHPLLARERNIRIAPDGHTYMLETCRPIMVESNVWLGGSVTVMPGVTIGHDTVIGAGSVVTKDIPSGVVAVGNPCRVLRKITEEDSLIHG</sequence>
<dbReference type="InterPro" id="IPR024688">
    <property type="entry name" value="Mac_dom"/>
</dbReference>
<keyword evidence="4 5" id="KW-0012">Acyltransferase</keyword>
<comment type="caution">
    <text evidence="7">The sequence shown here is derived from an EMBL/GenBank/DDBJ whole genome shotgun (WGS) entry which is preliminary data.</text>
</comment>
<evidence type="ECO:0000259" key="6">
    <source>
        <dbReference type="SMART" id="SM01266"/>
    </source>
</evidence>
<dbReference type="EC" id="2.3.1.-" evidence="5"/>
<evidence type="ECO:0000256" key="2">
    <source>
        <dbReference type="ARBA" id="ARBA00022679"/>
    </source>
</evidence>
<dbReference type="InterPro" id="IPR018357">
    <property type="entry name" value="Hexapep_transf_CS"/>
</dbReference>
<feature type="domain" description="Maltose/galactoside acetyltransferase" evidence="6">
    <location>
        <begin position="4"/>
        <end position="58"/>
    </location>
</feature>
<protein>
    <recommendedName>
        <fullName evidence="5">Acetyltransferase</fullName>
        <ecNumber evidence="5">2.3.1.-</ecNumber>
    </recommendedName>
</protein>
<dbReference type="GO" id="GO:0008870">
    <property type="term" value="F:galactoside O-acetyltransferase activity"/>
    <property type="evidence" value="ECO:0007669"/>
    <property type="project" value="TreeGrafter"/>
</dbReference>
<comment type="similarity">
    <text evidence="1 5">Belongs to the transferase hexapeptide repeat family.</text>
</comment>
<evidence type="ECO:0000313" key="7">
    <source>
        <dbReference type="EMBL" id="HIV13265.1"/>
    </source>
</evidence>
<dbReference type="PROSITE" id="PS00101">
    <property type="entry name" value="HEXAPEP_TRANSFERASES"/>
    <property type="match status" value="1"/>
</dbReference>
<dbReference type="Pfam" id="PF00132">
    <property type="entry name" value="Hexapep"/>
    <property type="match status" value="1"/>
</dbReference>
<evidence type="ECO:0000256" key="4">
    <source>
        <dbReference type="ARBA" id="ARBA00023315"/>
    </source>
</evidence>
<dbReference type="Pfam" id="PF12464">
    <property type="entry name" value="Mac"/>
    <property type="match status" value="1"/>
</dbReference>
<evidence type="ECO:0000256" key="3">
    <source>
        <dbReference type="ARBA" id="ARBA00022737"/>
    </source>
</evidence>
<dbReference type="EMBL" id="DVON01000190">
    <property type="protein sequence ID" value="HIV13265.1"/>
    <property type="molecule type" value="Genomic_DNA"/>
</dbReference>
<dbReference type="SUPFAM" id="SSF51161">
    <property type="entry name" value="Trimeric LpxA-like enzymes"/>
    <property type="match status" value="1"/>
</dbReference>
<dbReference type="CDD" id="cd03357">
    <property type="entry name" value="LbH_MAT_GAT"/>
    <property type="match status" value="1"/>
</dbReference>
<reference evidence="7" key="1">
    <citation type="submission" date="2020-10" db="EMBL/GenBank/DDBJ databases">
        <authorList>
            <person name="Gilroy R."/>
        </authorList>
    </citation>
    <scope>NUCLEOTIDE SEQUENCE</scope>
    <source>
        <strain evidence="7">ChiBcec2-4451</strain>
    </source>
</reference>
<dbReference type="PANTHER" id="PTHR43017:SF1">
    <property type="entry name" value="ACETYLTRANSFERASE YJL218W-RELATED"/>
    <property type="match status" value="1"/>
</dbReference>
<dbReference type="FunFam" id="2.160.10.10:FF:000025">
    <property type="entry name" value="Hexapeptide-repeat containing-acetyltransferase"/>
    <property type="match status" value="1"/>
</dbReference>
<evidence type="ECO:0000256" key="1">
    <source>
        <dbReference type="ARBA" id="ARBA00007274"/>
    </source>
</evidence>
<dbReference type="PANTHER" id="PTHR43017">
    <property type="entry name" value="GALACTOSIDE O-ACETYLTRANSFERASE"/>
    <property type="match status" value="1"/>
</dbReference>
<accession>A0A9D1NWF1</accession>
<dbReference type="Proteomes" id="UP000886723">
    <property type="component" value="Unassembled WGS sequence"/>
</dbReference>
<dbReference type="SMART" id="SM01266">
    <property type="entry name" value="Mac"/>
    <property type="match status" value="1"/>
</dbReference>
<organism evidence="7 8">
    <name type="scientific">Candidatus Pullilachnospira stercoravium</name>
    <dbReference type="NCBI Taxonomy" id="2840913"/>
    <lineage>
        <taxon>Bacteria</taxon>
        <taxon>Bacillati</taxon>
        <taxon>Bacillota</taxon>
        <taxon>Clostridia</taxon>
        <taxon>Lachnospirales</taxon>
        <taxon>Lachnospiraceae</taxon>
        <taxon>Lachnospiraceae incertae sedis</taxon>
        <taxon>Candidatus Pullilachnospira</taxon>
    </lineage>
</organism>
<proteinExistence type="inferred from homology"/>
<dbReference type="Gene3D" id="2.160.10.10">
    <property type="entry name" value="Hexapeptide repeat proteins"/>
    <property type="match status" value="1"/>
</dbReference>
<evidence type="ECO:0000256" key="5">
    <source>
        <dbReference type="RuleBase" id="RU367021"/>
    </source>
</evidence>
<gene>
    <name evidence="7" type="ORF">IAA63_09035</name>
</gene>